<dbReference type="GO" id="GO:0006281">
    <property type="term" value="P:DNA repair"/>
    <property type="evidence" value="ECO:0007669"/>
    <property type="project" value="UniProtKB-KW"/>
</dbReference>
<organism evidence="4 5">
    <name type="scientific">Symbiodinium microadriaticum</name>
    <name type="common">Dinoflagellate</name>
    <name type="synonym">Zooxanthella microadriatica</name>
    <dbReference type="NCBI Taxonomy" id="2951"/>
    <lineage>
        <taxon>Eukaryota</taxon>
        <taxon>Sar</taxon>
        <taxon>Alveolata</taxon>
        <taxon>Dinophyceae</taxon>
        <taxon>Suessiales</taxon>
        <taxon>Symbiodiniaceae</taxon>
        <taxon>Symbiodinium</taxon>
    </lineage>
</organism>
<evidence type="ECO:0000313" key="4">
    <source>
        <dbReference type="EMBL" id="OLP76264.1"/>
    </source>
</evidence>
<dbReference type="AlphaFoldDB" id="A0A1Q9C013"/>
<dbReference type="GO" id="GO:0043139">
    <property type="term" value="F:5'-3' DNA helicase activity"/>
    <property type="evidence" value="ECO:0007669"/>
    <property type="project" value="UniProtKB-EC"/>
</dbReference>
<dbReference type="Pfam" id="PF05970">
    <property type="entry name" value="PIF1"/>
    <property type="match status" value="1"/>
</dbReference>
<dbReference type="InterPro" id="IPR010285">
    <property type="entry name" value="DNA_helicase_pif1-like_DEAD"/>
</dbReference>
<evidence type="ECO:0000256" key="1">
    <source>
        <dbReference type="RuleBase" id="RU363044"/>
    </source>
</evidence>
<dbReference type="EMBL" id="LSRX01002081">
    <property type="protein sequence ID" value="OLP76264.1"/>
    <property type="molecule type" value="Genomic_DNA"/>
</dbReference>
<evidence type="ECO:0000256" key="2">
    <source>
        <dbReference type="SAM" id="MobiDB-lite"/>
    </source>
</evidence>
<keyword evidence="1" id="KW-0234">DNA repair</keyword>
<keyword evidence="1 4" id="KW-0347">Helicase</keyword>
<dbReference type="InterPro" id="IPR027417">
    <property type="entry name" value="P-loop_NTPase"/>
</dbReference>
<proteinExistence type="inferred from homology"/>
<dbReference type="GO" id="GO:0005524">
    <property type="term" value="F:ATP binding"/>
    <property type="evidence" value="ECO:0007669"/>
    <property type="project" value="UniProtKB-KW"/>
</dbReference>
<name>A0A1Q9C013_SYMMI</name>
<protein>
    <recommendedName>
        <fullName evidence="1">ATP-dependent DNA helicase</fullName>
        <ecNumber evidence="1">5.6.2.3</ecNumber>
    </recommendedName>
</protein>
<evidence type="ECO:0000313" key="5">
    <source>
        <dbReference type="Proteomes" id="UP000186817"/>
    </source>
</evidence>
<feature type="region of interest" description="Disordered" evidence="2">
    <location>
        <begin position="195"/>
        <end position="220"/>
    </location>
</feature>
<keyword evidence="1" id="KW-0378">Hydrolase</keyword>
<accession>A0A1Q9C013</accession>
<dbReference type="OrthoDB" id="440037at2759"/>
<comment type="caution">
    <text evidence="4">The sequence shown here is derived from an EMBL/GenBank/DDBJ whole genome shotgun (WGS) entry which is preliminary data.</text>
</comment>
<comment type="cofactor">
    <cofactor evidence="1">
        <name>Mg(2+)</name>
        <dbReference type="ChEBI" id="CHEBI:18420"/>
    </cofactor>
</comment>
<dbReference type="Proteomes" id="UP000186817">
    <property type="component" value="Unassembled WGS sequence"/>
</dbReference>
<dbReference type="GO" id="GO:0006310">
    <property type="term" value="P:DNA recombination"/>
    <property type="evidence" value="ECO:0007669"/>
    <property type="project" value="UniProtKB-KW"/>
</dbReference>
<gene>
    <name evidence="4" type="primary">pfh1</name>
    <name evidence="4" type="ORF">AK812_SmicGene43824</name>
</gene>
<keyword evidence="1" id="KW-0233">DNA recombination</keyword>
<dbReference type="SUPFAM" id="SSF52540">
    <property type="entry name" value="P-loop containing nucleoside triphosphate hydrolases"/>
    <property type="match status" value="1"/>
</dbReference>
<keyword evidence="1" id="KW-0547">Nucleotide-binding</keyword>
<keyword evidence="5" id="KW-1185">Reference proteome</keyword>
<keyword evidence="1" id="KW-0067">ATP-binding</keyword>
<comment type="catalytic activity">
    <reaction evidence="1">
        <text>ATP + H2O = ADP + phosphate + H(+)</text>
        <dbReference type="Rhea" id="RHEA:13065"/>
        <dbReference type="ChEBI" id="CHEBI:15377"/>
        <dbReference type="ChEBI" id="CHEBI:15378"/>
        <dbReference type="ChEBI" id="CHEBI:30616"/>
        <dbReference type="ChEBI" id="CHEBI:43474"/>
        <dbReference type="ChEBI" id="CHEBI:456216"/>
        <dbReference type="EC" id="5.6.2.3"/>
    </reaction>
</comment>
<feature type="domain" description="DNA helicase Pif1-like DEAD-box helicase" evidence="3">
    <location>
        <begin position="308"/>
        <end position="460"/>
    </location>
</feature>
<sequence length="633" mass="70204">MPKLSSRVVECILDYVGFVVSDNAEPIILASCPSQLIACRELYGRDALVVSCGWHPEQLSAAEYNGYICRNVSANLDMMCEARSRPRPGLLHPNAATDEKADVGLPGDVVEEEYGDAVAEAAVEDAESQSVLRPELQYKPVLKLKQNDVVSSVHRLDLPSGYSRSEAKRCHGSPDKIGELYRSNAAALAAQQEVQARRKAQEENLDMRSEESGDDSDVRCPSKQVAGEAIERWMEIKSPAAYAMERLQQRLPAPQVGGGYAIPSDQYDAVILAVAPLQSLWLAAGEAGLRHAFGRADELGALLPLVKSDMVGRMFFHGPGGSGKTYMLTEVVLPVYEQYLPSCARGVAAQNSAARLIRGCTFHYLAGLTRNQALAIKKPSKSRMAALVRRWARLALLFIDEISLAPPPLLAVLNACAGWGRQEVARLKDVTDFQEHALGDILCQIMSGDFLQLNPVLNHSLMEYDNMDASLRLQKQRMDKSGYDVFKKFMFQTVLFRGTHRFKAGDPLARLLEHMRTDGCNTLPDDLKQEIRKCVYRPEVQDRRLDSDYIMRDEQGRQVGPVGFYANGVFSAVNWDQVSRLQQISAWESARACRGVSAWVNTRERKAVRVARSFPPAAGRKWCRRYGAGKAVL</sequence>
<evidence type="ECO:0000259" key="3">
    <source>
        <dbReference type="Pfam" id="PF05970"/>
    </source>
</evidence>
<dbReference type="GO" id="GO:0000723">
    <property type="term" value="P:telomere maintenance"/>
    <property type="evidence" value="ECO:0007669"/>
    <property type="project" value="InterPro"/>
</dbReference>
<reference evidence="4 5" key="1">
    <citation type="submission" date="2016-02" db="EMBL/GenBank/DDBJ databases">
        <title>Genome analysis of coral dinoflagellate symbionts highlights evolutionary adaptations to a symbiotic lifestyle.</title>
        <authorList>
            <person name="Aranda M."/>
            <person name="Li Y."/>
            <person name="Liew Y.J."/>
            <person name="Baumgarten S."/>
            <person name="Simakov O."/>
            <person name="Wilson M."/>
            <person name="Piel J."/>
            <person name="Ashoor H."/>
            <person name="Bougouffa S."/>
            <person name="Bajic V.B."/>
            <person name="Ryu T."/>
            <person name="Ravasi T."/>
            <person name="Bayer T."/>
            <person name="Micklem G."/>
            <person name="Kim H."/>
            <person name="Bhak J."/>
            <person name="Lajeunesse T.C."/>
            <person name="Voolstra C.R."/>
        </authorList>
    </citation>
    <scope>NUCLEOTIDE SEQUENCE [LARGE SCALE GENOMIC DNA]</scope>
    <source>
        <strain evidence="4 5">CCMP2467</strain>
    </source>
</reference>
<dbReference type="EC" id="5.6.2.3" evidence="1"/>
<dbReference type="GO" id="GO:0016887">
    <property type="term" value="F:ATP hydrolysis activity"/>
    <property type="evidence" value="ECO:0007669"/>
    <property type="project" value="RHEA"/>
</dbReference>
<comment type="similarity">
    <text evidence="1">Belongs to the helicase family.</text>
</comment>
<dbReference type="Gene3D" id="3.40.50.300">
    <property type="entry name" value="P-loop containing nucleotide triphosphate hydrolases"/>
    <property type="match status" value="1"/>
</dbReference>
<keyword evidence="1" id="KW-0227">DNA damage</keyword>